<dbReference type="Proteomes" id="UP000001890">
    <property type="component" value="Chromosome"/>
</dbReference>
<gene>
    <name evidence="9" type="primary">tolC</name>
    <name evidence="9" type="ordered locus">XALc_0747</name>
</gene>
<dbReference type="Pfam" id="PF02321">
    <property type="entry name" value="OEP"/>
    <property type="match status" value="2"/>
</dbReference>
<evidence type="ECO:0000313" key="9">
    <source>
        <dbReference type="EMBL" id="CBA15265.1"/>
    </source>
</evidence>
<accession>D2UC31</accession>
<dbReference type="AlphaFoldDB" id="D2UC31"/>
<dbReference type="KEGG" id="xal:XALC_0747"/>
<dbReference type="STRING" id="380358.XALC_0747"/>
<evidence type="ECO:0000256" key="5">
    <source>
        <dbReference type="ARBA" id="ARBA00022692"/>
    </source>
</evidence>
<evidence type="ECO:0000256" key="7">
    <source>
        <dbReference type="ARBA" id="ARBA00023237"/>
    </source>
</evidence>
<keyword evidence="6" id="KW-0472">Membrane</keyword>
<dbReference type="InterPro" id="IPR010130">
    <property type="entry name" value="T1SS_OMP_TolC"/>
</dbReference>
<dbReference type="GeneID" id="57876063"/>
<comment type="subcellular location">
    <subcellularLocation>
        <location evidence="1">Cell outer membrane</location>
    </subcellularLocation>
</comment>
<dbReference type="GO" id="GO:0015288">
    <property type="term" value="F:porin activity"/>
    <property type="evidence" value="ECO:0007669"/>
    <property type="project" value="TreeGrafter"/>
</dbReference>
<feature type="chain" id="PRO_5003038019" evidence="8">
    <location>
        <begin position="22"/>
        <end position="478"/>
    </location>
</feature>
<sequence length="478" mass="51941">MIRRSLVLALAVALSPLAANATDLLQVYEMARNSDPQLASAESTRLYDKEGAVQARAALLPQINGGASLQRTHSNTERDSSANNQLIDLIHRINPSFPTDALETAQGPTSSTSKSRNYTLQGQQTLVNFAQFSNLRAQKARSLAADYTLESAKDELIVRTSAAYFNVLVAIESLVAAQTNEAAAKKQFDYAQKRLEVGLAPITDVHEARAQYDQARADTISSRNALQDLYQALTQITGKPAHDLRGLPEDFRPQLPPNNGDIDSMIASALDRNPSLRSYKYQVQAAEYSVSTARAGHLPTLNLSANAGHSATWGNPGNNTPRNDSNVIGLTLNIPIFAGGATQSLVRQALAQRDIAQDNYELQKRALDRNTRNAYQTVLAGISEIEARRLAVVSAQAAFDASQVGLEVGTRTVLDVVQNQRTLYQAQLAYAQARYNFLQNRLLLNQALGTLNVADVQSINALLTQKAESKLDSSNSPQ</sequence>
<keyword evidence="8" id="KW-0732">Signal</keyword>
<dbReference type="SUPFAM" id="SSF56954">
    <property type="entry name" value="Outer membrane efflux proteins (OEP)"/>
    <property type="match status" value="1"/>
</dbReference>
<evidence type="ECO:0000256" key="6">
    <source>
        <dbReference type="ARBA" id="ARBA00023136"/>
    </source>
</evidence>
<dbReference type="PANTHER" id="PTHR30026">
    <property type="entry name" value="OUTER MEMBRANE PROTEIN TOLC"/>
    <property type="match status" value="1"/>
</dbReference>
<evidence type="ECO:0000256" key="1">
    <source>
        <dbReference type="ARBA" id="ARBA00004442"/>
    </source>
</evidence>
<proteinExistence type="inferred from homology"/>
<dbReference type="RefSeq" id="WP_012915275.1">
    <property type="nucleotide sequence ID" value="NC_013722.1"/>
</dbReference>
<organism evidence="9 10">
    <name type="scientific">Xanthomonas albilineans (strain GPE PC73 / CFBP 7063)</name>
    <dbReference type="NCBI Taxonomy" id="380358"/>
    <lineage>
        <taxon>Bacteria</taxon>
        <taxon>Pseudomonadati</taxon>
        <taxon>Pseudomonadota</taxon>
        <taxon>Gammaproteobacteria</taxon>
        <taxon>Lysobacterales</taxon>
        <taxon>Lysobacteraceae</taxon>
        <taxon>Xanthomonas</taxon>
    </lineage>
</organism>
<dbReference type="eggNOG" id="COG1538">
    <property type="taxonomic scope" value="Bacteria"/>
</dbReference>
<dbReference type="GO" id="GO:0009279">
    <property type="term" value="C:cell outer membrane"/>
    <property type="evidence" value="ECO:0007669"/>
    <property type="project" value="UniProtKB-SubCell"/>
</dbReference>
<feature type="signal peptide" evidence="8">
    <location>
        <begin position="1"/>
        <end position="21"/>
    </location>
</feature>
<evidence type="ECO:0000256" key="8">
    <source>
        <dbReference type="SAM" id="SignalP"/>
    </source>
</evidence>
<evidence type="ECO:0000256" key="4">
    <source>
        <dbReference type="ARBA" id="ARBA00022452"/>
    </source>
</evidence>
<dbReference type="GO" id="GO:1990281">
    <property type="term" value="C:efflux pump complex"/>
    <property type="evidence" value="ECO:0007669"/>
    <property type="project" value="TreeGrafter"/>
</dbReference>
<keyword evidence="4" id="KW-1134">Transmembrane beta strand</keyword>
<dbReference type="PATRIC" id="fig|29447.3.peg.746"/>
<keyword evidence="7" id="KW-0998">Cell outer membrane</keyword>
<dbReference type="GO" id="GO:0015562">
    <property type="term" value="F:efflux transmembrane transporter activity"/>
    <property type="evidence" value="ECO:0007669"/>
    <property type="project" value="InterPro"/>
</dbReference>
<evidence type="ECO:0000313" key="10">
    <source>
        <dbReference type="Proteomes" id="UP000001890"/>
    </source>
</evidence>
<keyword evidence="5" id="KW-0812">Transmembrane</keyword>
<evidence type="ECO:0000256" key="3">
    <source>
        <dbReference type="ARBA" id="ARBA00022448"/>
    </source>
</evidence>
<dbReference type="OrthoDB" id="9813458at2"/>
<dbReference type="InterPro" id="IPR003423">
    <property type="entry name" value="OMP_efflux"/>
</dbReference>
<protein>
    <submittedName>
        <fullName evidence="9">Probable outer membrane efflux protein</fullName>
    </submittedName>
</protein>
<keyword evidence="3" id="KW-0813">Transport</keyword>
<dbReference type="PANTHER" id="PTHR30026:SF20">
    <property type="entry name" value="OUTER MEMBRANE PROTEIN TOLC"/>
    <property type="match status" value="1"/>
</dbReference>
<dbReference type="NCBIfam" id="TIGR01844">
    <property type="entry name" value="type_I_sec_TolC"/>
    <property type="match status" value="1"/>
</dbReference>
<keyword evidence="10" id="KW-1185">Reference proteome</keyword>
<evidence type="ECO:0000256" key="2">
    <source>
        <dbReference type="ARBA" id="ARBA00007613"/>
    </source>
</evidence>
<dbReference type="EMBL" id="FP565176">
    <property type="protein sequence ID" value="CBA15265.1"/>
    <property type="molecule type" value="Genomic_DNA"/>
</dbReference>
<dbReference type="InterPro" id="IPR051906">
    <property type="entry name" value="TolC-like"/>
</dbReference>
<name>D2UC31_XANAP</name>
<reference evidence="9 10" key="1">
    <citation type="journal article" date="2009" name="BMC Genomics">
        <title>The complete genome sequence of Xanthomonas albilineans provides new insights into the reductive genome evolution of the xylem-limited Xanthomonadaceae.</title>
        <authorList>
            <person name="Pieretti I."/>
            <person name="Royer M."/>
            <person name="Barbe V."/>
            <person name="Carrere S."/>
            <person name="Koebnik R."/>
            <person name="Cociancich S."/>
            <person name="Couloux A."/>
            <person name="Darrasse A."/>
            <person name="Gouzy J."/>
            <person name="Jacques M.A."/>
            <person name="Lauber E."/>
            <person name="Manceau C."/>
            <person name="Mangenot S."/>
            <person name="Poussier S."/>
            <person name="Segurens B."/>
            <person name="Szurek B."/>
            <person name="Verdier V."/>
            <person name="Arlat M."/>
            <person name="Rott P."/>
        </authorList>
    </citation>
    <scope>NUCLEOTIDE SEQUENCE [LARGE SCALE GENOMIC DNA]</scope>
    <source>
        <strain evidence="10">GPE PC73 / CFBP 7063</strain>
    </source>
</reference>
<dbReference type="Gene3D" id="1.20.1600.10">
    <property type="entry name" value="Outer membrane efflux proteins (OEP)"/>
    <property type="match status" value="1"/>
</dbReference>
<comment type="similarity">
    <text evidence="2">Belongs to the outer membrane factor (OMF) (TC 1.B.17) family.</text>
</comment>